<proteinExistence type="predicted"/>
<feature type="region of interest" description="Disordered" evidence="1">
    <location>
        <begin position="273"/>
        <end position="294"/>
    </location>
</feature>
<reference evidence="3" key="1">
    <citation type="submission" date="2023-03" db="EMBL/GenBank/DDBJ databases">
        <authorList>
            <person name="Steffen K."/>
            <person name="Cardenas P."/>
        </authorList>
    </citation>
    <scope>NUCLEOTIDE SEQUENCE</scope>
</reference>
<dbReference type="InterPro" id="IPR057321">
    <property type="entry name" value="RFX1-4/6/8-like_BCD"/>
</dbReference>
<feature type="compositionally biased region" description="Low complexity" evidence="1">
    <location>
        <begin position="155"/>
        <end position="167"/>
    </location>
</feature>
<feature type="region of interest" description="Disordered" evidence="1">
    <location>
        <begin position="140"/>
        <end position="252"/>
    </location>
</feature>
<evidence type="ECO:0000313" key="3">
    <source>
        <dbReference type="EMBL" id="CAI8005926.1"/>
    </source>
</evidence>
<dbReference type="EMBL" id="CASHTH010000648">
    <property type="protein sequence ID" value="CAI8005926.1"/>
    <property type="molecule type" value="Genomic_DNA"/>
</dbReference>
<feature type="compositionally biased region" description="Gly residues" evidence="1">
    <location>
        <begin position="98"/>
        <end position="111"/>
    </location>
</feature>
<dbReference type="Proteomes" id="UP001174909">
    <property type="component" value="Unassembled WGS sequence"/>
</dbReference>
<feature type="compositionally biased region" description="Low complexity" evidence="1">
    <location>
        <begin position="241"/>
        <end position="252"/>
    </location>
</feature>
<feature type="compositionally biased region" description="Low complexity" evidence="1">
    <location>
        <begin position="199"/>
        <end position="209"/>
    </location>
</feature>
<comment type="caution">
    <text evidence="3">The sequence shown here is derived from an EMBL/GenBank/DDBJ whole genome shotgun (WGS) entry which is preliminary data.</text>
</comment>
<name>A0AA35R8A3_GEOBA</name>
<gene>
    <name evidence="3" type="ORF">GBAR_LOCUS4487</name>
</gene>
<feature type="compositionally biased region" description="Low complexity" evidence="1">
    <location>
        <begin position="222"/>
        <end position="233"/>
    </location>
</feature>
<dbReference type="Pfam" id="PF25340">
    <property type="entry name" value="BCD_RFX"/>
    <property type="match status" value="1"/>
</dbReference>
<keyword evidence="4" id="KW-1185">Reference proteome</keyword>
<accession>A0AA35R8A3</accession>
<feature type="domain" description="RFX1-4/6/8-like BCD" evidence="2">
    <location>
        <begin position="2"/>
        <end position="49"/>
    </location>
</feature>
<dbReference type="AlphaFoldDB" id="A0AA35R8A3"/>
<sequence length="425" mass="43782">MFILTWKLFTSKISREITLQNAPSFGTFHLIHMLMDDYLLYLLESELEKQQQRNFQRKILLLRDGEEEPLSEAQVPPVVGNQQRPSLHPPPPAVAGGAVRGGGGGGGGGGVRVHSSPLPHLDEQLNTIYLSNAGITGHTSFNPLATPPQQTTLESPPRSSSARSISPLHTGAQDSLSRGGVGGGRGGEGGGCLGGGGSRSLPESPLLDPGHPPHPLTSQQIASTPPSASSSPSLPLPAPPSHTSSLLPPSNLPLGTTPLSAFPVLSQPLPPPPLPSLSLSSSLPSHHPTSSNPGMTHFVQGLQALNQHQSSSIPFSNHLATASTRFGTSFTSVAGSLPNHAPSLPLLPTLYPYGPYGGVGGVPVVQSGPVSVGVMGGGPVNYGSGPPGVLPAGPFPSHSLMPTYSSYISPNMYPGNQINTTPPSS</sequence>
<organism evidence="3 4">
    <name type="scientific">Geodia barretti</name>
    <name type="common">Barrett's horny sponge</name>
    <dbReference type="NCBI Taxonomy" id="519541"/>
    <lineage>
        <taxon>Eukaryota</taxon>
        <taxon>Metazoa</taxon>
        <taxon>Porifera</taxon>
        <taxon>Demospongiae</taxon>
        <taxon>Heteroscleromorpha</taxon>
        <taxon>Tetractinellida</taxon>
        <taxon>Astrophorina</taxon>
        <taxon>Geodiidae</taxon>
        <taxon>Geodia</taxon>
    </lineage>
</organism>
<evidence type="ECO:0000259" key="2">
    <source>
        <dbReference type="Pfam" id="PF25340"/>
    </source>
</evidence>
<feature type="compositionally biased region" description="Polar residues" evidence="1">
    <location>
        <begin position="140"/>
        <end position="154"/>
    </location>
</feature>
<feature type="compositionally biased region" description="Low complexity" evidence="1">
    <location>
        <begin position="276"/>
        <end position="291"/>
    </location>
</feature>
<evidence type="ECO:0000313" key="4">
    <source>
        <dbReference type="Proteomes" id="UP001174909"/>
    </source>
</evidence>
<feature type="region of interest" description="Disordered" evidence="1">
    <location>
        <begin position="79"/>
        <end position="118"/>
    </location>
</feature>
<protein>
    <submittedName>
        <fullName evidence="3">Transcription factor RFX4</fullName>
    </submittedName>
</protein>
<dbReference type="PRINTS" id="PR01217">
    <property type="entry name" value="PRICHEXTENSN"/>
</dbReference>
<feature type="compositionally biased region" description="Gly residues" evidence="1">
    <location>
        <begin position="179"/>
        <end position="198"/>
    </location>
</feature>
<evidence type="ECO:0000256" key="1">
    <source>
        <dbReference type="SAM" id="MobiDB-lite"/>
    </source>
</evidence>